<dbReference type="GO" id="GO:0046872">
    <property type="term" value="F:metal ion binding"/>
    <property type="evidence" value="ECO:0007669"/>
    <property type="project" value="UniProtKB-KW"/>
</dbReference>
<dbReference type="AlphaFoldDB" id="A0A4V3SB51"/>
<keyword evidence="8 14" id="KW-0727">SH2 domain</keyword>
<dbReference type="InterPro" id="IPR020635">
    <property type="entry name" value="Tyr_kinase_cat_dom"/>
</dbReference>
<dbReference type="InterPro" id="IPR035027">
    <property type="entry name" value="Csk-like_SH2"/>
</dbReference>
<dbReference type="SMART" id="SM00219">
    <property type="entry name" value="TyrKc"/>
    <property type="match status" value="1"/>
</dbReference>
<feature type="compositionally biased region" description="Polar residues" evidence="17">
    <location>
        <begin position="47"/>
        <end position="68"/>
    </location>
</feature>
<feature type="binding site" evidence="13">
    <location>
        <position position="405"/>
    </location>
    <ligand>
        <name>Mg(2+)</name>
        <dbReference type="ChEBI" id="CHEBI:18420"/>
    </ligand>
</feature>
<evidence type="ECO:0000259" key="19">
    <source>
        <dbReference type="PROSITE" id="PS50011"/>
    </source>
</evidence>
<dbReference type="InterPro" id="IPR011009">
    <property type="entry name" value="Kinase-like_dom_sf"/>
</dbReference>
<dbReference type="Pfam" id="PF07714">
    <property type="entry name" value="PK_Tyr_Ser-Thr"/>
    <property type="match status" value="1"/>
</dbReference>
<gene>
    <name evidence="20" type="ORF">DBV15_02213</name>
</gene>
<keyword evidence="9 16" id="KW-0829">Tyrosine-protein kinase</keyword>
<evidence type="ECO:0000256" key="15">
    <source>
        <dbReference type="PROSITE-ProRule" id="PRU10141"/>
    </source>
</evidence>
<dbReference type="SUPFAM" id="SSF55550">
    <property type="entry name" value="SH2 domain"/>
    <property type="match status" value="1"/>
</dbReference>
<organism evidence="20 21">
    <name type="scientific">Temnothorax longispinosus</name>
    <dbReference type="NCBI Taxonomy" id="300112"/>
    <lineage>
        <taxon>Eukaryota</taxon>
        <taxon>Metazoa</taxon>
        <taxon>Ecdysozoa</taxon>
        <taxon>Arthropoda</taxon>
        <taxon>Hexapoda</taxon>
        <taxon>Insecta</taxon>
        <taxon>Pterygota</taxon>
        <taxon>Neoptera</taxon>
        <taxon>Endopterygota</taxon>
        <taxon>Hymenoptera</taxon>
        <taxon>Apocrita</taxon>
        <taxon>Aculeata</taxon>
        <taxon>Formicoidea</taxon>
        <taxon>Formicidae</taxon>
        <taxon>Myrmicinae</taxon>
        <taxon>Temnothorax</taxon>
    </lineage>
</organism>
<evidence type="ECO:0000256" key="14">
    <source>
        <dbReference type="PROSITE-ProRule" id="PRU00191"/>
    </source>
</evidence>
<keyword evidence="4 16" id="KW-0808">Transferase</keyword>
<keyword evidence="3" id="KW-0963">Cytoplasm</keyword>
<dbReference type="InterPro" id="IPR008266">
    <property type="entry name" value="Tyr_kinase_AS"/>
</dbReference>
<keyword evidence="21" id="KW-1185">Reference proteome</keyword>
<feature type="active site" description="Proton acceptor" evidence="11">
    <location>
        <position position="387"/>
    </location>
</feature>
<evidence type="ECO:0000256" key="2">
    <source>
        <dbReference type="ARBA" id="ARBA00022443"/>
    </source>
</evidence>
<dbReference type="PRINTS" id="PR00109">
    <property type="entry name" value="TYRKINASE"/>
</dbReference>
<evidence type="ECO:0000313" key="20">
    <source>
        <dbReference type="EMBL" id="TGZ51484.1"/>
    </source>
</evidence>
<comment type="caution">
    <text evidence="20">The sequence shown here is derived from an EMBL/GenBank/DDBJ whole genome shotgun (WGS) entry which is preliminary data.</text>
</comment>
<evidence type="ECO:0000256" key="4">
    <source>
        <dbReference type="ARBA" id="ARBA00022679"/>
    </source>
</evidence>
<dbReference type="InterPro" id="IPR017441">
    <property type="entry name" value="Protein_kinase_ATP_BS"/>
</dbReference>
<dbReference type="InterPro" id="IPR036860">
    <property type="entry name" value="SH2_dom_sf"/>
</dbReference>
<dbReference type="PROSITE" id="PS00107">
    <property type="entry name" value="PROTEIN_KINASE_ATP"/>
    <property type="match status" value="1"/>
</dbReference>
<evidence type="ECO:0000256" key="5">
    <source>
        <dbReference type="ARBA" id="ARBA00022741"/>
    </source>
</evidence>
<evidence type="ECO:0000256" key="10">
    <source>
        <dbReference type="ARBA" id="ARBA00051245"/>
    </source>
</evidence>
<keyword evidence="5 12" id="KW-0547">Nucleotide-binding</keyword>
<dbReference type="Gene3D" id="3.30.505.10">
    <property type="entry name" value="SH2 domain"/>
    <property type="match status" value="1"/>
</dbReference>
<comment type="catalytic activity">
    <reaction evidence="10 16">
        <text>L-tyrosyl-[protein] + ATP = O-phospho-L-tyrosyl-[protein] + ADP + H(+)</text>
        <dbReference type="Rhea" id="RHEA:10596"/>
        <dbReference type="Rhea" id="RHEA-COMP:10136"/>
        <dbReference type="Rhea" id="RHEA-COMP:20101"/>
        <dbReference type="ChEBI" id="CHEBI:15378"/>
        <dbReference type="ChEBI" id="CHEBI:30616"/>
        <dbReference type="ChEBI" id="CHEBI:46858"/>
        <dbReference type="ChEBI" id="CHEBI:61978"/>
        <dbReference type="ChEBI" id="CHEBI:456216"/>
        <dbReference type="EC" id="2.7.10.2"/>
    </reaction>
</comment>
<evidence type="ECO:0000256" key="11">
    <source>
        <dbReference type="PIRSR" id="PIRSR000615-1"/>
    </source>
</evidence>
<dbReference type="GO" id="GO:0007435">
    <property type="term" value="P:salivary gland morphogenesis"/>
    <property type="evidence" value="ECO:0007669"/>
    <property type="project" value="UniProtKB-ARBA"/>
</dbReference>
<evidence type="ECO:0000256" key="6">
    <source>
        <dbReference type="ARBA" id="ARBA00022777"/>
    </source>
</evidence>
<comment type="similarity">
    <text evidence="16">Belongs to the protein kinase superfamily. Tyr protein kinase family.</text>
</comment>
<dbReference type="InterPro" id="IPR050198">
    <property type="entry name" value="Non-receptor_tyrosine_kinases"/>
</dbReference>
<dbReference type="GO" id="GO:0030036">
    <property type="term" value="P:actin cytoskeleton organization"/>
    <property type="evidence" value="ECO:0007669"/>
    <property type="project" value="UniProtKB-ARBA"/>
</dbReference>
<feature type="compositionally biased region" description="Polar residues" evidence="17">
    <location>
        <begin position="79"/>
        <end position="99"/>
    </location>
</feature>
<dbReference type="Pfam" id="PF00017">
    <property type="entry name" value="SH2"/>
    <property type="match status" value="1"/>
</dbReference>
<dbReference type="GO" id="GO:0007424">
    <property type="term" value="P:open tracheal system development"/>
    <property type="evidence" value="ECO:0007669"/>
    <property type="project" value="UniProtKB-ARBA"/>
</dbReference>
<evidence type="ECO:0000256" key="16">
    <source>
        <dbReference type="RuleBase" id="RU362096"/>
    </source>
</evidence>
<dbReference type="PANTHER" id="PTHR24418">
    <property type="entry name" value="TYROSINE-PROTEIN KINASE"/>
    <property type="match status" value="1"/>
</dbReference>
<dbReference type="InterPro" id="IPR000719">
    <property type="entry name" value="Prot_kinase_dom"/>
</dbReference>
<keyword evidence="13" id="KW-0479">Metal-binding</keyword>
<keyword evidence="2" id="KW-0728">SH3 domain</keyword>
<dbReference type="GO" id="GO:0005737">
    <property type="term" value="C:cytoplasm"/>
    <property type="evidence" value="ECO:0007669"/>
    <property type="project" value="UniProtKB-SubCell"/>
</dbReference>
<reference evidence="20 21" key="1">
    <citation type="journal article" date="2019" name="Philos. Trans. R. Soc. Lond., B, Biol. Sci.">
        <title>Ant behaviour and brain gene expression of defending hosts depend on the ecological success of the intruding social parasite.</title>
        <authorList>
            <person name="Kaur R."/>
            <person name="Stoldt M."/>
            <person name="Jongepier E."/>
            <person name="Feldmeyer B."/>
            <person name="Menzel F."/>
            <person name="Bornberg-Bauer E."/>
            <person name="Foitzik S."/>
        </authorList>
    </citation>
    <scope>NUCLEOTIDE SEQUENCE [LARGE SCALE GENOMIC DNA]</scope>
    <source>
        <tissue evidence="20">Whole body</tissue>
    </source>
</reference>
<feature type="region of interest" description="Disordered" evidence="17">
    <location>
        <begin position="46"/>
        <end position="105"/>
    </location>
</feature>
<dbReference type="InterPro" id="IPR001245">
    <property type="entry name" value="Ser-Thr/Tyr_kinase_cat_dom"/>
</dbReference>
<dbReference type="SMART" id="SM00252">
    <property type="entry name" value="SH2"/>
    <property type="match status" value="1"/>
</dbReference>
<evidence type="ECO:0000256" key="12">
    <source>
        <dbReference type="PIRSR" id="PIRSR000615-2"/>
    </source>
</evidence>
<dbReference type="Gene3D" id="1.10.510.10">
    <property type="entry name" value="Transferase(Phosphotransferase) domain 1"/>
    <property type="match status" value="1"/>
</dbReference>
<dbReference type="STRING" id="300112.A0A4V3SB51"/>
<dbReference type="PROSITE" id="PS50011">
    <property type="entry name" value="PROTEIN_KINASE_DOM"/>
    <property type="match status" value="1"/>
</dbReference>
<dbReference type="EC" id="2.7.10.2" evidence="16"/>
<evidence type="ECO:0000259" key="18">
    <source>
        <dbReference type="PROSITE" id="PS50001"/>
    </source>
</evidence>
<keyword evidence="6 16" id="KW-0418">Kinase</keyword>
<keyword evidence="7 12" id="KW-0067">ATP-binding</keyword>
<proteinExistence type="inferred from homology"/>
<sequence length="525" mass="58950">LRFMNALHSSLQVDKAYCVVAAMPTYHNAGGGYPNVSAPARQAKLDGNQNHHTIPSNVTSHPFIQNNTQQQQQQQQQQHSAPSNLTAGSIPSHPVSPTMTTHSNVTTSNITTHVNTTSSPVILTSNAINSGANTTALPANPRHEVKLNAMPWFHGKISRETAERLLRPREDGLFLVRESTNFPGDYTLCVCYQGRVQHYRVKYKNNQLTIDDEEFFENLALLVEHYEQDADGLCTQLTKSLPKQGKQDFCVDPKAFVEAGWVIQTHELELRECIGKGEFGDVLLGVYRGERVAVKMLKDNSEAAQRFLAEASLMTSLIHDNLVKLLGLVFNNQHMYLVTEYMSKGSLVDYLRSRGRLHVSKKDQINFAYDTCAGMAYLESRHVVHRDLAARNVLVAEDNSAKVSDFGLARDENFSLDGGKLPIKWTAPEALKQNKFSNKSDMWSFGILLWEIYSFGRVPYPRIPLADVVKCVEKGYKMEPPDGCPAEVYDIMKQAWDLQPEKRPSFHDIKVTLGQLRAEYIKGVN</sequence>
<feature type="binding site" evidence="13">
    <location>
        <position position="392"/>
    </location>
    <ligand>
        <name>Mg(2+)</name>
        <dbReference type="ChEBI" id="CHEBI:18420"/>
    </ligand>
</feature>
<dbReference type="EMBL" id="QBLH01001647">
    <property type="protein sequence ID" value="TGZ51484.1"/>
    <property type="molecule type" value="Genomic_DNA"/>
</dbReference>
<dbReference type="GO" id="GO:0005524">
    <property type="term" value="F:ATP binding"/>
    <property type="evidence" value="ECO:0007669"/>
    <property type="project" value="UniProtKB-UniRule"/>
</dbReference>
<evidence type="ECO:0000256" key="9">
    <source>
        <dbReference type="ARBA" id="ARBA00023137"/>
    </source>
</evidence>
<evidence type="ECO:0000256" key="3">
    <source>
        <dbReference type="ARBA" id="ARBA00022490"/>
    </source>
</evidence>
<dbReference type="FunFam" id="3.30.200.20:FF:000053">
    <property type="entry name" value="Tyrosine-protein kinase"/>
    <property type="match status" value="1"/>
</dbReference>
<keyword evidence="13" id="KW-0460">Magnesium</keyword>
<feature type="non-terminal residue" evidence="20">
    <location>
        <position position="1"/>
    </location>
</feature>
<dbReference type="SUPFAM" id="SSF56112">
    <property type="entry name" value="Protein kinase-like (PK-like)"/>
    <property type="match status" value="1"/>
</dbReference>
<feature type="binding site" evidence="15">
    <location>
        <position position="295"/>
    </location>
    <ligand>
        <name>ATP</name>
        <dbReference type="ChEBI" id="CHEBI:30616"/>
    </ligand>
</feature>
<dbReference type="GO" id="GO:0002009">
    <property type="term" value="P:morphogenesis of an epithelium"/>
    <property type="evidence" value="ECO:0007669"/>
    <property type="project" value="UniProtKB-ARBA"/>
</dbReference>
<dbReference type="InterPro" id="IPR000980">
    <property type="entry name" value="SH2"/>
</dbReference>
<dbReference type="PRINTS" id="PR00401">
    <property type="entry name" value="SH2DOMAIN"/>
</dbReference>
<protein>
    <recommendedName>
        <fullName evidence="16">Tyrosine-protein kinase</fullName>
        <ecNumber evidence="16">2.7.10.2</ecNumber>
    </recommendedName>
</protein>
<name>A0A4V3SB51_9HYME</name>
<dbReference type="CDD" id="cd09937">
    <property type="entry name" value="SH2_csk_like"/>
    <property type="match status" value="1"/>
</dbReference>
<accession>A0A4V3SB51</accession>
<dbReference type="Proteomes" id="UP000310200">
    <property type="component" value="Unassembled WGS sequence"/>
</dbReference>
<dbReference type="FunFam" id="1.10.510.10:FF:000272">
    <property type="entry name" value="Tyrosine-protein kinase"/>
    <property type="match status" value="1"/>
</dbReference>
<dbReference type="PROSITE" id="PS00109">
    <property type="entry name" value="PROTEIN_KINASE_TYR"/>
    <property type="match status" value="1"/>
</dbReference>
<feature type="binding site" evidence="12">
    <location>
        <position position="391"/>
    </location>
    <ligand>
        <name>ATP</name>
        <dbReference type="ChEBI" id="CHEBI:30616"/>
    </ligand>
</feature>
<dbReference type="PROSITE" id="PS50001">
    <property type="entry name" value="SH2"/>
    <property type="match status" value="1"/>
</dbReference>
<feature type="compositionally biased region" description="Low complexity" evidence="17">
    <location>
        <begin position="69"/>
        <end position="78"/>
    </location>
</feature>
<evidence type="ECO:0000256" key="17">
    <source>
        <dbReference type="SAM" id="MobiDB-lite"/>
    </source>
</evidence>
<evidence type="ECO:0000256" key="1">
    <source>
        <dbReference type="ARBA" id="ARBA00004496"/>
    </source>
</evidence>
<evidence type="ECO:0000313" key="21">
    <source>
        <dbReference type="Proteomes" id="UP000310200"/>
    </source>
</evidence>
<dbReference type="CDD" id="cd05039">
    <property type="entry name" value="PTKc_Csk_like"/>
    <property type="match status" value="1"/>
</dbReference>
<evidence type="ECO:0000256" key="7">
    <source>
        <dbReference type="ARBA" id="ARBA00022840"/>
    </source>
</evidence>
<dbReference type="GO" id="GO:0004715">
    <property type="term" value="F:non-membrane spanning protein tyrosine kinase activity"/>
    <property type="evidence" value="ECO:0007669"/>
    <property type="project" value="UniProtKB-EC"/>
</dbReference>
<comment type="subcellular location">
    <subcellularLocation>
        <location evidence="1">Cytoplasm</location>
    </subcellularLocation>
</comment>
<feature type="domain" description="SH2" evidence="18">
    <location>
        <begin position="152"/>
        <end position="241"/>
    </location>
</feature>
<feature type="domain" description="Protein kinase" evidence="19">
    <location>
        <begin position="268"/>
        <end position="521"/>
    </location>
</feature>
<dbReference type="FunFam" id="3.30.505.10:FF:000023">
    <property type="entry name" value="Tyrosine-protein kinase"/>
    <property type="match status" value="1"/>
</dbReference>
<evidence type="ECO:0000256" key="13">
    <source>
        <dbReference type="PIRSR" id="PIRSR000615-3"/>
    </source>
</evidence>
<evidence type="ECO:0000256" key="8">
    <source>
        <dbReference type="ARBA" id="ARBA00022999"/>
    </source>
</evidence>